<keyword evidence="2" id="KW-0677">Repeat</keyword>
<dbReference type="PANTHER" id="PTHR48007:SF4">
    <property type="entry name" value="LEUCINE-RICH REPEAT RECEPTOR-LIKE PROTEIN KINASE PXC1"/>
    <property type="match status" value="1"/>
</dbReference>
<protein>
    <submittedName>
        <fullName evidence="4">Uncharacterized protein</fullName>
    </submittedName>
</protein>
<name>A0A843TRZ6_COLES</name>
<dbReference type="Pfam" id="PF00560">
    <property type="entry name" value="LRR_1"/>
    <property type="match status" value="1"/>
</dbReference>
<gene>
    <name evidence="4" type="ORF">Taro_006733</name>
</gene>
<dbReference type="InterPro" id="IPR046959">
    <property type="entry name" value="PRK1-6/SRF4-like"/>
</dbReference>
<dbReference type="InterPro" id="IPR001611">
    <property type="entry name" value="Leu-rich_rpt"/>
</dbReference>
<keyword evidence="3" id="KW-0812">Transmembrane</keyword>
<dbReference type="PANTHER" id="PTHR48007">
    <property type="entry name" value="LEUCINE-RICH REPEAT RECEPTOR-LIKE PROTEIN KINASE PXC1"/>
    <property type="match status" value="1"/>
</dbReference>
<organism evidence="4 5">
    <name type="scientific">Colocasia esculenta</name>
    <name type="common">Wild taro</name>
    <name type="synonym">Arum esculentum</name>
    <dbReference type="NCBI Taxonomy" id="4460"/>
    <lineage>
        <taxon>Eukaryota</taxon>
        <taxon>Viridiplantae</taxon>
        <taxon>Streptophyta</taxon>
        <taxon>Embryophyta</taxon>
        <taxon>Tracheophyta</taxon>
        <taxon>Spermatophyta</taxon>
        <taxon>Magnoliopsida</taxon>
        <taxon>Liliopsida</taxon>
        <taxon>Araceae</taxon>
        <taxon>Aroideae</taxon>
        <taxon>Colocasieae</taxon>
        <taxon>Colocasia</taxon>
    </lineage>
</organism>
<sequence length="616" mass="67550">MPSWTSGIRGDYGGICAEADDEKRFDGTAAEFLVAEGGAERRPEVEILVASADDVRSSQAWSLLRLQCLLGDPLALTSWNNYTDPYYSDAPSPTVGLLTRLLLHHPHTLPDLRILSLSSLGLWGSLPSPKLARLRSLEIIDLSSNFLYGPLPDELASLTQLQTVVLDHNMFTGRVPPWLGGFPHLAVFSARNNSLSGPLSESLGDLVDLRVLALSSNSLTGPLPDLAALTNLQVVDVGNNYLGPQFPALGNKVSTVRLDIAHNQFVGPLPPSLLSLPSICYLDVAGNRFTGMLFYNTSCNNGLDFVDLSSNLLTQNVSYAMNCLSNRSQRQYPYAFCRNEALAVGVLPRKHKSRPSRKAVVAGSVVAGVIAAPMVAAFLVVFALRRADRRNALKRPPRRLVEHASNGYPSKLLSDASKVSCLNYMSFPCTHQETICLRRRFFAHVSVVCYLRSRLFLFPLPPTPSLPPLTSSSISSRRCHRVCHRCHPAAPPPTSSTGSLVVNAMGHDATAYYVAIHRTVFVTRGTLGSDWRRVWWSCLTLKRNVCLRSDFDRAYVVLFRLDRAEELCPAKGRGCCGVFLAIQLPGGSYGVSSTRGWRPERGHAGDVDFLVFFELV</sequence>
<dbReference type="InterPro" id="IPR032675">
    <property type="entry name" value="LRR_dom_sf"/>
</dbReference>
<dbReference type="FunFam" id="3.80.10.10:FF:000383">
    <property type="entry name" value="Leucine-rich repeat receptor protein kinase EMS1"/>
    <property type="match status" value="1"/>
</dbReference>
<evidence type="ECO:0000256" key="3">
    <source>
        <dbReference type="SAM" id="Phobius"/>
    </source>
</evidence>
<evidence type="ECO:0000313" key="5">
    <source>
        <dbReference type="Proteomes" id="UP000652761"/>
    </source>
</evidence>
<dbReference type="EMBL" id="NMUH01000203">
    <property type="protein sequence ID" value="MQL74358.1"/>
    <property type="molecule type" value="Genomic_DNA"/>
</dbReference>
<dbReference type="AlphaFoldDB" id="A0A843TRZ6"/>
<evidence type="ECO:0000256" key="2">
    <source>
        <dbReference type="ARBA" id="ARBA00022737"/>
    </source>
</evidence>
<keyword evidence="5" id="KW-1185">Reference proteome</keyword>
<dbReference type="Gene3D" id="3.80.10.10">
    <property type="entry name" value="Ribonuclease Inhibitor"/>
    <property type="match status" value="1"/>
</dbReference>
<comment type="caution">
    <text evidence="4">The sequence shown here is derived from an EMBL/GenBank/DDBJ whole genome shotgun (WGS) entry which is preliminary data.</text>
</comment>
<dbReference type="OrthoDB" id="676979at2759"/>
<keyword evidence="3" id="KW-1133">Transmembrane helix</keyword>
<accession>A0A843TRZ6</accession>
<keyword evidence="3" id="KW-0472">Membrane</keyword>
<evidence type="ECO:0000256" key="1">
    <source>
        <dbReference type="ARBA" id="ARBA00022614"/>
    </source>
</evidence>
<keyword evidence="1" id="KW-0433">Leucine-rich repeat</keyword>
<dbReference type="SUPFAM" id="SSF52058">
    <property type="entry name" value="L domain-like"/>
    <property type="match status" value="1"/>
</dbReference>
<proteinExistence type="predicted"/>
<dbReference type="Proteomes" id="UP000652761">
    <property type="component" value="Unassembled WGS sequence"/>
</dbReference>
<reference evidence="4" key="1">
    <citation type="submission" date="2017-07" db="EMBL/GenBank/DDBJ databases">
        <title>Taro Niue Genome Assembly and Annotation.</title>
        <authorList>
            <person name="Atibalentja N."/>
            <person name="Keating K."/>
            <person name="Fields C.J."/>
        </authorList>
    </citation>
    <scope>NUCLEOTIDE SEQUENCE</scope>
    <source>
        <strain evidence="4">Niue_2</strain>
        <tissue evidence="4">Leaf</tissue>
    </source>
</reference>
<feature type="transmembrane region" description="Helical" evidence="3">
    <location>
        <begin position="359"/>
        <end position="384"/>
    </location>
</feature>
<evidence type="ECO:0000313" key="4">
    <source>
        <dbReference type="EMBL" id="MQL74358.1"/>
    </source>
</evidence>